<accession>A0ABR1ILH6</accession>
<evidence type="ECO:0000313" key="2">
    <source>
        <dbReference type="Proteomes" id="UP001498398"/>
    </source>
</evidence>
<evidence type="ECO:0000313" key="1">
    <source>
        <dbReference type="EMBL" id="KAK7434868.1"/>
    </source>
</evidence>
<keyword evidence="2" id="KW-1185">Reference proteome</keyword>
<sequence length="85" mass="9824">MLVIWMRYEAFWLSFDTYSPIQCQQRCCRMNIAVQVIRLKSSLKSLFQLWDILAYDTVSSGTGSLRAAFQRLQMNLLANPTSALL</sequence>
<dbReference type="EMBL" id="JBANRG010000115">
    <property type="protein sequence ID" value="KAK7434868.1"/>
    <property type="molecule type" value="Genomic_DNA"/>
</dbReference>
<name>A0ABR1ILH6_9AGAR</name>
<organism evidence="1 2">
    <name type="scientific">Marasmiellus scandens</name>
    <dbReference type="NCBI Taxonomy" id="2682957"/>
    <lineage>
        <taxon>Eukaryota</taxon>
        <taxon>Fungi</taxon>
        <taxon>Dikarya</taxon>
        <taxon>Basidiomycota</taxon>
        <taxon>Agaricomycotina</taxon>
        <taxon>Agaricomycetes</taxon>
        <taxon>Agaricomycetidae</taxon>
        <taxon>Agaricales</taxon>
        <taxon>Marasmiineae</taxon>
        <taxon>Omphalotaceae</taxon>
        <taxon>Marasmiellus</taxon>
    </lineage>
</organism>
<reference evidence="1 2" key="1">
    <citation type="submission" date="2024-01" db="EMBL/GenBank/DDBJ databases">
        <title>A draft genome for the cacao thread blight pathogen Marasmiellus scandens.</title>
        <authorList>
            <person name="Baruah I.K."/>
            <person name="Leung J."/>
            <person name="Bukari Y."/>
            <person name="Amoako-Attah I."/>
            <person name="Meinhardt L.W."/>
            <person name="Bailey B.A."/>
            <person name="Cohen S.P."/>
        </authorList>
    </citation>
    <scope>NUCLEOTIDE SEQUENCE [LARGE SCALE GENOMIC DNA]</scope>
    <source>
        <strain evidence="1 2">GH-19</strain>
    </source>
</reference>
<protein>
    <submittedName>
        <fullName evidence="1">Uncharacterized protein</fullName>
    </submittedName>
</protein>
<gene>
    <name evidence="1" type="ORF">VKT23_019971</name>
</gene>
<dbReference type="Proteomes" id="UP001498398">
    <property type="component" value="Unassembled WGS sequence"/>
</dbReference>
<proteinExistence type="predicted"/>
<comment type="caution">
    <text evidence="1">The sequence shown here is derived from an EMBL/GenBank/DDBJ whole genome shotgun (WGS) entry which is preliminary data.</text>
</comment>